<reference evidence="9" key="1">
    <citation type="submission" date="2018-03" db="EMBL/GenBank/DDBJ databases">
        <authorList>
            <person name="Guldener U."/>
        </authorList>
    </citation>
    <scope>NUCLEOTIDE SEQUENCE</scope>
</reference>
<dbReference type="Pfam" id="PF00732">
    <property type="entry name" value="GMC_oxred_N"/>
    <property type="match status" value="1"/>
</dbReference>
<dbReference type="PANTHER" id="PTHR42784:SF1">
    <property type="entry name" value="PYRANOSE 2-OXIDASE"/>
    <property type="match status" value="1"/>
</dbReference>
<feature type="domain" description="Glucose-methanol-choline oxidoreductase N-terminal" evidence="7">
    <location>
        <begin position="243"/>
        <end position="325"/>
    </location>
</feature>
<dbReference type="GO" id="GO:0016614">
    <property type="term" value="F:oxidoreductase activity, acting on CH-OH group of donors"/>
    <property type="evidence" value="ECO:0007669"/>
    <property type="project" value="InterPro"/>
</dbReference>
<keyword evidence="10" id="KW-1185">Reference proteome</keyword>
<dbReference type="PANTHER" id="PTHR42784">
    <property type="entry name" value="PYRANOSE 2-OXIDASE"/>
    <property type="match status" value="1"/>
</dbReference>
<keyword evidence="4 6" id="KW-0274">FAD</keyword>
<evidence type="ECO:0000259" key="8">
    <source>
        <dbReference type="Pfam" id="PF05199"/>
    </source>
</evidence>
<comment type="similarity">
    <text evidence="2">Belongs to the GMC oxidoreductase family.</text>
</comment>
<evidence type="ECO:0000256" key="5">
    <source>
        <dbReference type="ARBA" id="ARBA00023002"/>
    </source>
</evidence>
<evidence type="ECO:0000313" key="10">
    <source>
        <dbReference type="Proteomes" id="UP001187682"/>
    </source>
</evidence>
<accession>A0AAE8N4M2</accession>
<feature type="domain" description="Glucose-methanol-choline oxidoreductase C-terminal" evidence="8">
    <location>
        <begin position="480"/>
        <end position="541"/>
    </location>
</feature>
<comment type="caution">
    <text evidence="9">The sequence shown here is derived from an EMBL/GenBank/DDBJ whole genome shotgun (WGS) entry which is preliminary data.</text>
</comment>
<keyword evidence="5" id="KW-0560">Oxidoreductase</keyword>
<dbReference type="Proteomes" id="UP001187682">
    <property type="component" value="Unassembled WGS sequence"/>
</dbReference>
<proteinExistence type="inferred from homology"/>
<evidence type="ECO:0000256" key="6">
    <source>
        <dbReference type="PIRSR" id="PIRSR000137-2"/>
    </source>
</evidence>
<name>A0AAE8N4M2_9PEZI</name>
<dbReference type="InterPro" id="IPR036188">
    <property type="entry name" value="FAD/NAD-bd_sf"/>
</dbReference>
<dbReference type="InterPro" id="IPR051473">
    <property type="entry name" value="P2Ox-like"/>
</dbReference>
<sequence>MDKFLSASINDVRRLCEYGFYDYIIVGSGIGGGVLAQSLLENSATAKVLLIERGGPVFSSHCLNGPRPHWSHRIPAGPSQDVDIVYNALKSPVSTVSQHSYPYVGGEVHCLGGRGNVWGLYTPKIHPEDLAAYFPEEVISYLQDQGGYDKAYQLLSNDPYASLDRPYPENNASISASVVDGIGSLMQNLNEGTKDWGCSFTNCPLAAEFTSSRPDRALYQFPMGAFSPVNWILDRVYNRDERLTVLPNTRVLTVNRQSDDKSAITSITTVDASGTEQDIPVGKAVVILSGGTLGSPSIALRSGLGEGCQPASESGNLIGKGLMDHDIWGTRFEVLQGPHLASLNSQPLKINSWVKLGDDPVLVNIAVNADTFMGRTQANKLPAVYLSEALDEVPESEFNEALKKGSTKSVVQIAYSLSAPLDDRNRVLNLPGPTPTIQIETIKDHTQHIPQLQRLARAIGAALGGKDGGDEQKDLPLPSVGKAPFGVVAHEVGTMRMGKDGSGVVDENLKINGLKNLYVCDLSVFPVSPGANPSLTLAALAQRLAGHLLSSSTS</sequence>
<keyword evidence="3" id="KW-0285">Flavoprotein</keyword>
<dbReference type="AlphaFoldDB" id="A0AAE8N4M2"/>
<dbReference type="SUPFAM" id="SSF51905">
    <property type="entry name" value="FAD/NAD(P)-binding domain"/>
    <property type="match status" value="1"/>
</dbReference>
<dbReference type="InterPro" id="IPR007867">
    <property type="entry name" value="GMC_OxRtase_C"/>
</dbReference>
<evidence type="ECO:0000256" key="1">
    <source>
        <dbReference type="ARBA" id="ARBA00001974"/>
    </source>
</evidence>
<feature type="binding site" evidence="6">
    <location>
        <position position="108"/>
    </location>
    <ligand>
        <name>FAD</name>
        <dbReference type="ChEBI" id="CHEBI:57692"/>
    </ligand>
</feature>
<dbReference type="EMBL" id="ONZQ02000013">
    <property type="protein sequence ID" value="SPO05494.1"/>
    <property type="molecule type" value="Genomic_DNA"/>
</dbReference>
<evidence type="ECO:0000256" key="2">
    <source>
        <dbReference type="ARBA" id="ARBA00010790"/>
    </source>
</evidence>
<evidence type="ECO:0000256" key="4">
    <source>
        <dbReference type="ARBA" id="ARBA00022827"/>
    </source>
</evidence>
<protein>
    <submittedName>
        <fullName evidence="9">Uncharacterized protein</fullName>
    </submittedName>
</protein>
<dbReference type="Gene3D" id="3.50.50.60">
    <property type="entry name" value="FAD/NAD(P)-binding domain"/>
    <property type="match status" value="2"/>
</dbReference>
<evidence type="ECO:0000256" key="3">
    <source>
        <dbReference type="ARBA" id="ARBA00022630"/>
    </source>
</evidence>
<evidence type="ECO:0000313" key="9">
    <source>
        <dbReference type="EMBL" id="SPO05494.1"/>
    </source>
</evidence>
<gene>
    <name evidence="9" type="ORF">DNG_08181</name>
</gene>
<organism evidence="9 10">
    <name type="scientific">Cephalotrichum gorgonifer</name>
    <dbReference type="NCBI Taxonomy" id="2041049"/>
    <lineage>
        <taxon>Eukaryota</taxon>
        <taxon>Fungi</taxon>
        <taxon>Dikarya</taxon>
        <taxon>Ascomycota</taxon>
        <taxon>Pezizomycotina</taxon>
        <taxon>Sordariomycetes</taxon>
        <taxon>Hypocreomycetidae</taxon>
        <taxon>Microascales</taxon>
        <taxon>Microascaceae</taxon>
        <taxon>Cephalotrichum</taxon>
    </lineage>
</organism>
<dbReference type="GO" id="GO:0050660">
    <property type="term" value="F:flavin adenine dinucleotide binding"/>
    <property type="evidence" value="ECO:0007669"/>
    <property type="project" value="InterPro"/>
</dbReference>
<dbReference type="InterPro" id="IPR012132">
    <property type="entry name" value="GMC_OxRdtase"/>
</dbReference>
<comment type="cofactor">
    <cofactor evidence="1 6">
        <name>FAD</name>
        <dbReference type="ChEBI" id="CHEBI:57692"/>
    </cofactor>
</comment>
<evidence type="ECO:0000259" key="7">
    <source>
        <dbReference type="Pfam" id="PF00732"/>
    </source>
</evidence>
<dbReference type="InterPro" id="IPR000172">
    <property type="entry name" value="GMC_OxRdtase_N"/>
</dbReference>
<feature type="binding site" evidence="6">
    <location>
        <position position="251"/>
    </location>
    <ligand>
        <name>FAD</name>
        <dbReference type="ChEBI" id="CHEBI:57692"/>
    </ligand>
</feature>
<dbReference type="PIRSF" id="PIRSF000137">
    <property type="entry name" value="Alcohol_oxidase"/>
    <property type="match status" value="1"/>
</dbReference>
<dbReference type="Pfam" id="PF05199">
    <property type="entry name" value="GMC_oxred_C"/>
    <property type="match status" value="1"/>
</dbReference>